<dbReference type="Proteomes" id="UP000602510">
    <property type="component" value="Unassembled WGS sequence"/>
</dbReference>
<protein>
    <submittedName>
        <fullName evidence="2">Uncharacterized protein</fullName>
    </submittedName>
</protein>
<evidence type="ECO:0000313" key="3">
    <source>
        <dbReference type="EMBL" id="KAF4146123.1"/>
    </source>
</evidence>
<evidence type="ECO:0000313" key="2">
    <source>
        <dbReference type="EMBL" id="KAF4036405.1"/>
    </source>
</evidence>
<proteinExistence type="predicted"/>
<organism evidence="2 4">
    <name type="scientific">Phytophthora infestans</name>
    <name type="common">Potato late blight agent</name>
    <name type="synonym">Botrytis infestans</name>
    <dbReference type="NCBI Taxonomy" id="4787"/>
    <lineage>
        <taxon>Eukaryota</taxon>
        <taxon>Sar</taxon>
        <taxon>Stramenopiles</taxon>
        <taxon>Oomycota</taxon>
        <taxon>Peronosporomycetes</taxon>
        <taxon>Peronosporales</taxon>
        <taxon>Peronosporaceae</taxon>
        <taxon>Phytophthora</taxon>
    </lineage>
</organism>
<comment type="caution">
    <text evidence="2">The sequence shown here is derived from an EMBL/GenBank/DDBJ whole genome shotgun (WGS) entry which is preliminary data.</text>
</comment>
<dbReference type="AlphaFoldDB" id="A0A833SZY0"/>
<feature type="signal peptide" evidence="1">
    <location>
        <begin position="1"/>
        <end position="24"/>
    </location>
</feature>
<keyword evidence="1" id="KW-0732">Signal</keyword>
<dbReference type="EMBL" id="JAACNO010000644">
    <property type="protein sequence ID" value="KAF4146123.1"/>
    <property type="molecule type" value="Genomic_DNA"/>
</dbReference>
<name>A0A833SZY0_PHYIN</name>
<feature type="chain" id="PRO_5036239697" evidence="1">
    <location>
        <begin position="25"/>
        <end position="85"/>
    </location>
</feature>
<evidence type="ECO:0000313" key="4">
    <source>
        <dbReference type="Proteomes" id="UP000602510"/>
    </source>
</evidence>
<reference evidence="2" key="1">
    <citation type="submission" date="2020-04" db="EMBL/GenBank/DDBJ databases">
        <title>Hybrid Assembly of Korean Phytophthora infestans isolates.</title>
        <authorList>
            <person name="Prokchorchik M."/>
            <person name="Lee Y."/>
            <person name="Seo J."/>
            <person name="Cho J.-H."/>
            <person name="Park Y.-E."/>
            <person name="Jang D.-C."/>
            <person name="Im J.-S."/>
            <person name="Choi J.-G."/>
            <person name="Park H.-J."/>
            <person name="Lee G.-B."/>
            <person name="Lee Y.-G."/>
            <person name="Hong S.-Y."/>
            <person name="Cho K."/>
            <person name="Sohn K.H."/>
        </authorList>
    </citation>
    <scope>NUCLEOTIDE SEQUENCE</scope>
    <source>
        <strain evidence="2">KR_1_A1</strain>
        <strain evidence="3">KR_2_A2</strain>
    </source>
</reference>
<sequence>MVFLKQNLIMSTVALLLLVVPSNGNVYQSKHALRQAAVEVVEVEKADDSECGALDMAEEENTGVPRLEAVCSRLESFAHKCILNK</sequence>
<keyword evidence="4" id="KW-1185">Reference proteome</keyword>
<dbReference type="Proteomes" id="UP000704712">
    <property type="component" value="Unassembled WGS sequence"/>
</dbReference>
<gene>
    <name evidence="2" type="ORF">GN244_ATG11515</name>
    <name evidence="3" type="ORF">GN958_ATG04598</name>
</gene>
<dbReference type="EMBL" id="WSZM01000267">
    <property type="protein sequence ID" value="KAF4036405.1"/>
    <property type="molecule type" value="Genomic_DNA"/>
</dbReference>
<accession>A0A833SZY0</accession>
<evidence type="ECO:0000256" key="1">
    <source>
        <dbReference type="SAM" id="SignalP"/>
    </source>
</evidence>